<dbReference type="GO" id="GO:0016787">
    <property type="term" value="F:hydrolase activity"/>
    <property type="evidence" value="ECO:0007669"/>
    <property type="project" value="UniProtKB-KW"/>
</dbReference>
<keyword evidence="4" id="KW-0378">Hydrolase</keyword>
<dbReference type="AlphaFoldDB" id="A0A1I0HB91"/>
<comment type="cofactor">
    <cofactor evidence="1">
        <name>a divalent metal cation</name>
        <dbReference type="ChEBI" id="CHEBI:60240"/>
    </cofactor>
</comment>
<dbReference type="InterPro" id="IPR013551">
    <property type="entry name" value="YicC-like_C"/>
</dbReference>
<sequence>MVKSMTGYGTDQVQIDDTLITVEVKTINHRFLDFNPKIPRSMLFLEEQIKKIIQSYFSRGKIEVYIQIEGENLAQRRLVTDWNLMDQYVRQLKEIQDRYNLSGEIPISMINAIPELLSVQEREQNHRKLEEAILNSIDMACAQVLQRRIEEGSFLIKDIKERVNSIRNMVLLLKERRAVVIEEYRMRINNRIDEYVGDSVMIDSSRMHQEIALLAEKGDITEEITRLLSHIDHFESIANEKDAIGRKMDFILQEMHRETNTVGSKSSDSQIGEWTVSLKSEIEKIKEQIQNIE</sequence>
<proteinExistence type="inferred from homology"/>
<dbReference type="PANTHER" id="PTHR30636">
    <property type="entry name" value="UPF0701 PROTEIN YICC"/>
    <property type="match status" value="1"/>
</dbReference>
<dbReference type="Pfam" id="PF03755">
    <property type="entry name" value="YicC-like_N"/>
    <property type="match status" value="1"/>
</dbReference>
<dbReference type="EMBL" id="FOHE01000031">
    <property type="protein sequence ID" value="SET80945.1"/>
    <property type="molecule type" value="Genomic_DNA"/>
</dbReference>
<dbReference type="Proteomes" id="UP000198618">
    <property type="component" value="Unassembled WGS sequence"/>
</dbReference>
<feature type="domain" description="Endoribonuclease YicC-like N-terminal" evidence="6">
    <location>
        <begin position="2"/>
        <end position="155"/>
    </location>
</feature>
<feature type="domain" description="Endoribonuclease YicC-like C-terminal" evidence="7">
    <location>
        <begin position="174"/>
        <end position="293"/>
    </location>
</feature>
<dbReference type="GO" id="GO:0004521">
    <property type="term" value="F:RNA endonuclease activity"/>
    <property type="evidence" value="ECO:0007669"/>
    <property type="project" value="InterPro"/>
</dbReference>
<evidence type="ECO:0000256" key="3">
    <source>
        <dbReference type="ARBA" id="ARBA00022759"/>
    </source>
</evidence>
<evidence type="ECO:0000256" key="5">
    <source>
        <dbReference type="ARBA" id="ARBA00035648"/>
    </source>
</evidence>
<protein>
    <submittedName>
        <fullName evidence="8">TIGR00255 family protein</fullName>
    </submittedName>
</protein>
<dbReference type="PANTHER" id="PTHR30636:SF3">
    <property type="entry name" value="UPF0701 PROTEIN YICC"/>
    <property type="match status" value="1"/>
</dbReference>
<keyword evidence="3" id="KW-0255">Endonuclease</keyword>
<dbReference type="InterPro" id="IPR005229">
    <property type="entry name" value="YicC/YloC-like"/>
</dbReference>
<evidence type="ECO:0000313" key="9">
    <source>
        <dbReference type="Proteomes" id="UP000198618"/>
    </source>
</evidence>
<keyword evidence="2" id="KW-0540">Nuclease</keyword>
<dbReference type="InterPro" id="IPR013527">
    <property type="entry name" value="YicC-like_N"/>
</dbReference>
<dbReference type="Pfam" id="PF08340">
    <property type="entry name" value="YicC-like_C"/>
    <property type="match status" value="1"/>
</dbReference>
<evidence type="ECO:0000259" key="6">
    <source>
        <dbReference type="Pfam" id="PF03755"/>
    </source>
</evidence>
<reference evidence="8 9" key="1">
    <citation type="submission" date="2016-10" db="EMBL/GenBank/DDBJ databases">
        <authorList>
            <person name="de Groot N.N."/>
        </authorList>
    </citation>
    <scope>NUCLEOTIDE SEQUENCE [LARGE SCALE GENOMIC DNA]</scope>
    <source>
        <strain evidence="8 9">IBRC-M 10780</strain>
    </source>
</reference>
<evidence type="ECO:0000256" key="4">
    <source>
        <dbReference type="ARBA" id="ARBA00022801"/>
    </source>
</evidence>
<dbReference type="RefSeq" id="WP_090872898.1">
    <property type="nucleotide sequence ID" value="NZ_FOHE01000031.1"/>
</dbReference>
<accession>A0A1I0HB91</accession>
<dbReference type="OrthoDB" id="9771229at2"/>
<organism evidence="8 9">
    <name type="scientific">Oceanobacillus limi</name>
    <dbReference type="NCBI Taxonomy" id="930131"/>
    <lineage>
        <taxon>Bacteria</taxon>
        <taxon>Bacillati</taxon>
        <taxon>Bacillota</taxon>
        <taxon>Bacilli</taxon>
        <taxon>Bacillales</taxon>
        <taxon>Bacillaceae</taxon>
        <taxon>Oceanobacillus</taxon>
    </lineage>
</organism>
<gene>
    <name evidence="8" type="ORF">SAMN05216389_1316</name>
</gene>
<dbReference type="STRING" id="930131.SAMN05216389_1316"/>
<keyword evidence="9" id="KW-1185">Reference proteome</keyword>
<evidence type="ECO:0000259" key="7">
    <source>
        <dbReference type="Pfam" id="PF08340"/>
    </source>
</evidence>
<name>A0A1I0HB91_9BACI</name>
<evidence type="ECO:0000313" key="8">
    <source>
        <dbReference type="EMBL" id="SET80945.1"/>
    </source>
</evidence>
<dbReference type="NCBIfam" id="TIGR00255">
    <property type="entry name" value="YicC/YloC family endoribonuclease"/>
    <property type="match status" value="1"/>
</dbReference>
<evidence type="ECO:0000256" key="1">
    <source>
        <dbReference type="ARBA" id="ARBA00001968"/>
    </source>
</evidence>
<comment type="similarity">
    <text evidence="5">Belongs to the YicC/YloC family.</text>
</comment>
<evidence type="ECO:0000256" key="2">
    <source>
        <dbReference type="ARBA" id="ARBA00022722"/>
    </source>
</evidence>